<organism evidence="2 3">
    <name type="scientific">Basidiobolus meristosporus CBS 931.73</name>
    <dbReference type="NCBI Taxonomy" id="1314790"/>
    <lineage>
        <taxon>Eukaryota</taxon>
        <taxon>Fungi</taxon>
        <taxon>Fungi incertae sedis</taxon>
        <taxon>Zoopagomycota</taxon>
        <taxon>Entomophthoromycotina</taxon>
        <taxon>Basidiobolomycetes</taxon>
        <taxon>Basidiobolales</taxon>
        <taxon>Basidiobolaceae</taxon>
        <taxon>Basidiobolus</taxon>
    </lineage>
</organism>
<evidence type="ECO:0008006" key="4">
    <source>
        <dbReference type="Google" id="ProtNLM"/>
    </source>
</evidence>
<reference evidence="2 3" key="1">
    <citation type="submission" date="2016-07" db="EMBL/GenBank/DDBJ databases">
        <title>Pervasive Adenine N6-methylation of Active Genes in Fungi.</title>
        <authorList>
            <consortium name="DOE Joint Genome Institute"/>
            <person name="Mondo S.J."/>
            <person name="Dannebaum R.O."/>
            <person name="Kuo R.C."/>
            <person name="Labutti K."/>
            <person name="Haridas S."/>
            <person name="Kuo A."/>
            <person name="Salamov A."/>
            <person name="Ahrendt S.R."/>
            <person name="Lipzen A."/>
            <person name="Sullivan W."/>
            <person name="Andreopoulos W.B."/>
            <person name="Clum A."/>
            <person name="Lindquist E."/>
            <person name="Daum C."/>
            <person name="Ramamoorthy G.K."/>
            <person name="Gryganskyi A."/>
            <person name="Culley D."/>
            <person name="Magnuson J.K."/>
            <person name="James T.Y."/>
            <person name="O'Malley M.A."/>
            <person name="Stajich J.E."/>
            <person name="Spatafora J.W."/>
            <person name="Visel A."/>
            <person name="Grigoriev I.V."/>
        </authorList>
    </citation>
    <scope>NUCLEOTIDE SEQUENCE [LARGE SCALE GENOMIC DNA]</scope>
    <source>
        <strain evidence="2 3">CBS 931.73</strain>
    </source>
</reference>
<gene>
    <name evidence="2" type="ORF">K493DRAFT_409801</name>
</gene>
<proteinExistence type="predicted"/>
<protein>
    <recommendedName>
        <fullName evidence="4">Hydrophobin</fullName>
    </recommendedName>
</protein>
<keyword evidence="1" id="KW-0732">Signal</keyword>
<evidence type="ECO:0000313" key="3">
    <source>
        <dbReference type="Proteomes" id="UP000193498"/>
    </source>
</evidence>
<feature type="signal peptide" evidence="1">
    <location>
        <begin position="1"/>
        <end position="16"/>
    </location>
</feature>
<name>A0A1Y1XY27_9FUNG</name>
<comment type="caution">
    <text evidence="2">The sequence shown here is derived from an EMBL/GenBank/DDBJ whole genome shotgun (WGS) entry which is preliminary data.</text>
</comment>
<dbReference type="EMBL" id="MCFE01000374">
    <property type="protein sequence ID" value="ORX90555.1"/>
    <property type="molecule type" value="Genomic_DNA"/>
</dbReference>
<evidence type="ECO:0000256" key="1">
    <source>
        <dbReference type="SAM" id="SignalP"/>
    </source>
</evidence>
<dbReference type="InParanoid" id="A0A1Y1XY27"/>
<keyword evidence="3" id="KW-1185">Reference proteome</keyword>
<sequence length="95" mass="10527">MIRLVYVICIAMATGASRLVRRDDCIPAEIIDSTSNKKEIICVDESIGSNILAQICTLRKPNQPDDLDLAQSTIYSHNQFSCCTANFHAPRDVVD</sequence>
<dbReference type="AlphaFoldDB" id="A0A1Y1XY27"/>
<accession>A0A1Y1XY27</accession>
<dbReference type="Proteomes" id="UP000193498">
    <property type="component" value="Unassembled WGS sequence"/>
</dbReference>
<feature type="chain" id="PRO_5012711342" description="Hydrophobin" evidence="1">
    <location>
        <begin position="17"/>
        <end position="95"/>
    </location>
</feature>
<evidence type="ECO:0000313" key="2">
    <source>
        <dbReference type="EMBL" id="ORX90555.1"/>
    </source>
</evidence>